<gene>
    <name evidence="1" type="ORF">BCR36DRAFT_372303</name>
</gene>
<comment type="caution">
    <text evidence="1">The sequence shown here is derived from an EMBL/GenBank/DDBJ whole genome shotgun (WGS) entry which is preliminary data.</text>
</comment>
<dbReference type="STRING" id="1754191.A0A1Y1V2W6"/>
<dbReference type="OrthoDB" id="5595153at2759"/>
<reference evidence="1 2" key="1">
    <citation type="submission" date="2016-08" db="EMBL/GenBank/DDBJ databases">
        <title>Genomes of anaerobic fungi encode conserved fungal cellulosomes for biomass hydrolysis.</title>
        <authorList>
            <consortium name="DOE Joint Genome Institute"/>
            <person name="Haitjema C.H."/>
            <person name="Gilmore S.P."/>
            <person name="Henske J.K."/>
            <person name="Solomon K.V."/>
            <person name="De Groot R."/>
            <person name="Kuo A."/>
            <person name="Mondo S.J."/>
            <person name="Salamov A.A."/>
            <person name="Labutti K."/>
            <person name="Zhao Z."/>
            <person name="Chiniquy J."/>
            <person name="Barry K."/>
            <person name="Brewer H.M."/>
            <person name="Purvine S.O."/>
            <person name="Wright A.T."/>
            <person name="Boxma B."/>
            <person name="Van Alen T."/>
            <person name="Hackstein J.H."/>
            <person name="Baker S.E."/>
            <person name="Grigoriev I.V."/>
            <person name="O'Malley M.A."/>
        </authorList>
    </citation>
    <scope>NUCLEOTIDE SEQUENCE [LARGE SCALE GENOMIC DNA]</scope>
    <source>
        <strain evidence="2">finn</strain>
    </source>
</reference>
<dbReference type="AlphaFoldDB" id="A0A1Y1V2W6"/>
<accession>A0A1Y1V2W6</accession>
<name>A0A1Y1V2W6_9FUNG</name>
<dbReference type="EMBL" id="MCFH01000036">
    <property type="protein sequence ID" value="ORX46141.1"/>
    <property type="molecule type" value="Genomic_DNA"/>
</dbReference>
<evidence type="ECO:0000313" key="1">
    <source>
        <dbReference type="EMBL" id="ORX46141.1"/>
    </source>
</evidence>
<reference evidence="1 2" key="2">
    <citation type="submission" date="2016-08" db="EMBL/GenBank/DDBJ databases">
        <title>Pervasive Adenine N6-methylation of Active Genes in Fungi.</title>
        <authorList>
            <consortium name="DOE Joint Genome Institute"/>
            <person name="Mondo S.J."/>
            <person name="Dannebaum R.O."/>
            <person name="Kuo R.C."/>
            <person name="Labutti K."/>
            <person name="Haridas S."/>
            <person name="Kuo A."/>
            <person name="Salamov A."/>
            <person name="Ahrendt S.R."/>
            <person name="Lipzen A."/>
            <person name="Sullivan W."/>
            <person name="Andreopoulos W.B."/>
            <person name="Clum A."/>
            <person name="Lindquist E."/>
            <person name="Daum C."/>
            <person name="Ramamoorthy G.K."/>
            <person name="Gryganskyi A."/>
            <person name="Culley D."/>
            <person name="Magnuson J.K."/>
            <person name="James T.Y."/>
            <person name="O'Malley M.A."/>
            <person name="Stajich J.E."/>
            <person name="Spatafora J.W."/>
            <person name="Visel A."/>
            <person name="Grigoriev I.V."/>
        </authorList>
    </citation>
    <scope>NUCLEOTIDE SEQUENCE [LARGE SCALE GENOMIC DNA]</scope>
    <source>
        <strain evidence="2">finn</strain>
    </source>
</reference>
<protein>
    <submittedName>
        <fullName evidence="1">Uncharacterized protein</fullName>
    </submittedName>
</protein>
<organism evidence="1 2">
    <name type="scientific">Piromyces finnis</name>
    <dbReference type="NCBI Taxonomy" id="1754191"/>
    <lineage>
        <taxon>Eukaryota</taxon>
        <taxon>Fungi</taxon>
        <taxon>Fungi incertae sedis</taxon>
        <taxon>Chytridiomycota</taxon>
        <taxon>Chytridiomycota incertae sedis</taxon>
        <taxon>Neocallimastigomycetes</taxon>
        <taxon>Neocallimastigales</taxon>
        <taxon>Neocallimastigaceae</taxon>
        <taxon>Piromyces</taxon>
    </lineage>
</organism>
<sequence length="354" mass="40996">MQNIISIENQSLDFYLIKQNKFKNLVKNVQHALKTKIYKKEGFSLEDYVKMKWNISKAQAYRFMISAKVIDQLKEFQIQPSYERLCRSLSTYAKTPEQMKLLWSTILKKTHNRPESINSFYVGKVWKELCKDQRYRHICHYEDEIMSKIEESFNNYTKCKKLRQINEKNIPLTISIPSSSIPYEYQQHHHPAYNSPVLSDMENEIYNYNDSVVPVAINTHCVPLTQSSSSISYEYHHHNPAVYNSPVLSDKENDIYNGNGSSGLSIITNKNLDPIVTYTTIPNEPLLINSPIVISPAEKTEITTYPVLNELKTTTNYYIPTTTTPTTFQNVYYSNNVSHPIINNAIYILSSTTS</sequence>
<keyword evidence="2" id="KW-1185">Reference proteome</keyword>
<evidence type="ECO:0000313" key="2">
    <source>
        <dbReference type="Proteomes" id="UP000193719"/>
    </source>
</evidence>
<proteinExistence type="predicted"/>
<dbReference type="Proteomes" id="UP000193719">
    <property type="component" value="Unassembled WGS sequence"/>
</dbReference>